<evidence type="ECO:0000256" key="2">
    <source>
        <dbReference type="ARBA" id="ARBA00004496"/>
    </source>
</evidence>
<evidence type="ECO:0000313" key="11">
    <source>
        <dbReference type="EMBL" id="MQL92126.1"/>
    </source>
</evidence>
<dbReference type="GO" id="GO:0006355">
    <property type="term" value="P:regulation of DNA-templated transcription"/>
    <property type="evidence" value="ECO:0007669"/>
    <property type="project" value="InterPro"/>
</dbReference>
<evidence type="ECO:0000256" key="4">
    <source>
        <dbReference type="ARBA" id="ARBA00022499"/>
    </source>
</evidence>
<reference evidence="11" key="1">
    <citation type="submission" date="2017-07" db="EMBL/GenBank/DDBJ databases">
        <title>Taro Niue Genome Assembly and Annotation.</title>
        <authorList>
            <person name="Atibalentja N."/>
            <person name="Keating K."/>
            <person name="Fields C.J."/>
        </authorList>
    </citation>
    <scope>NUCLEOTIDE SEQUENCE</scope>
    <source>
        <strain evidence="11">Niue_2</strain>
        <tissue evidence="11">Leaf</tissue>
    </source>
</reference>
<dbReference type="AlphaFoldDB" id="A0A843VA89"/>
<comment type="subcellular location">
    <subcellularLocation>
        <location evidence="2">Cytoplasm</location>
    </subcellularLocation>
    <subcellularLocation>
        <location evidence="1">Nucleus</location>
    </subcellularLocation>
</comment>
<keyword evidence="9" id="KW-0539">Nucleus</keyword>
<keyword evidence="12" id="KW-1185">Reference proteome</keyword>
<evidence type="ECO:0000256" key="5">
    <source>
        <dbReference type="ARBA" id="ARBA00022553"/>
    </source>
</evidence>
<keyword evidence="3" id="KW-0963">Cytoplasm</keyword>
<dbReference type="OrthoDB" id="298344at2759"/>
<feature type="non-terminal residue" evidence="11">
    <location>
        <position position="1"/>
    </location>
</feature>
<dbReference type="Proteomes" id="UP000652761">
    <property type="component" value="Unassembled WGS sequence"/>
</dbReference>
<organism evidence="11 12">
    <name type="scientific">Colocasia esculenta</name>
    <name type="common">Wild taro</name>
    <name type="synonym">Arum esculentum</name>
    <dbReference type="NCBI Taxonomy" id="4460"/>
    <lineage>
        <taxon>Eukaryota</taxon>
        <taxon>Viridiplantae</taxon>
        <taxon>Streptophyta</taxon>
        <taxon>Embryophyta</taxon>
        <taxon>Tracheophyta</taxon>
        <taxon>Spermatophyta</taxon>
        <taxon>Magnoliopsida</taxon>
        <taxon>Liliopsida</taxon>
        <taxon>Araceae</taxon>
        <taxon>Aroideae</taxon>
        <taxon>Colocasieae</taxon>
        <taxon>Colocasia</taxon>
    </lineage>
</organism>
<evidence type="ECO:0000256" key="9">
    <source>
        <dbReference type="ARBA" id="ARBA00023242"/>
    </source>
</evidence>
<protein>
    <recommendedName>
        <fullName evidence="10">Zinc-finger domain-containing protein</fullName>
    </recommendedName>
</protein>
<dbReference type="InterPro" id="IPR040221">
    <property type="entry name" value="CDCA7/CDA7L"/>
</dbReference>
<dbReference type="EMBL" id="NMUH01001414">
    <property type="protein sequence ID" value="MQL92126.1"/>
    <property type="molecule type" value="Genomic_DNA"/>
</dbReference>
<dbReference type="PANTHER" id="PTHR31169:SF23">
    <property type="entry name" value="OS03G0572250 PROTEIN"/>
    <property type="match status" value="1"/>
</dbReference>
<evidence type="ECO:0000313" key="12">
    <source>
        <dbReference type="Proteomes" id="UP000652761"/>
    </source>
</evidence>
<evidence type="ECO:0000256" key="7">
    <source>
        <dbReference type="ARBA" id="ARBA00023015"/>
    </source>
</evidence>
<feature type="domain" description="Zinc-finger" evidence="10">
    <location>
        <begin position="65"/>
        <end position="160"/>
    </location>
</feature>
<dbReference type="GO" id="GO:0005634">
    <property type="term" value="C:nucleus"/>
    <property type="evidence" value="ECO:0007669"/>
    <property type="project" value="UniProtKB-SubCell"/>
</dbReference>
<accession>A0A843VA89</accession>
<evidence type="ECO:0000256" key="3">
    <source>
        <dbReference type="ARBA" id="ARBA00022490"/>
    </source>
</evidence>
<name>A0A843VA89_COLES</name>
<keyword evidence="4" id="KW-1017">Isopeptide bond</keyword>
<dbReference type="GO" id="GO:0005737">
    <property type="term" value="C:cytoplasm"/>
    <property type="evidence" value="ECO:0007669"/>
    <property type="project" value="UniProtKB-SubCell"/>
</dbReference>
<sequence length="226" mass="25260">LQHVTPVSYVELPVKRKDDGSQISLEYDSKKEVYTDEHEKLLGTCETGWTLFVDGYSKDGVRLHDPVVGKTCHQCRQKTLGHRTHCSECNILQGQFCGDCLYMRYGENVLEANKNPEWICPVCRGICNCSICRAKKGLRPTGSLYKKACKLGFKSVAHYLIQTRRGGTNMECVAFANPISAKRSLLFTVEGGPSEDSDSNNGDHCNGQLMLLDSHSYDDKDPDCLK</sequence>
<evidence type="ECO:0000256" key="6">
    <source>
        <dbReference type="ARBA" id="ARBA00022843"/>
    </source>
</evidence>
<gene>
    <name evidence="11" type="ORF">Taro_024746</name>
</gene>
<dbReference type="Pfam" id="PF10497">
    <property type="entry name" value="zf-4CXXC_R1"/>
    <property type="match status" value="1"/>
</dbReference>
<keyword evidence="7" id="KW-0805">Transcription regulation</keyword>
<evidence type="ECO:0000256" key="1">
    <source>
        <dbReference type="ARBA" id="ARBA00004123"/>
    </source>
</evidence>
<keyword evidence="8" id="KW-0804">Transcription</keyword>
<evidence type="ECO:0000259" key="10">
    <source>
        <dbReference type="Pfam" id="PF10497"/>
    </source>
</evidence>
<evidence type="ECO:0000256" key="8">
    <source>
        <dbReference type="ARBA" id="ARBA00023163"/>
    </source>
</evidence>
<comment type="caution">
    <text evidence="11">The sequence shown here is derived from an EMBL/GenBank/DDBJ whole genome shotgun (WGS) entry which is preliminary data.</text>
</comment>
<feature type="non-terminal residue" evidence="11">
    <location>
        <position position="226"/>
    </location>
</feature>
<dbReference type="PANTHER" id="PTHR31169">
    <property type="entry name" value="OS05G0300700 PROTEIN"/>
    <property type="match status" value="1"/>
</dbReference>
<keyword evidence="6" id="KW-0832">Ubl conjugation</keyword>
<proteinExistence type="predicted"/>
<dbReference type="InterPro" id="IPR018866">
    <property type="entry name" value="Znf-4CXXC_R1"/>
</dbReference>
<keyword evidence="5" id="KW-0597">Phosphoprotein</keyword>